<dbReference type="GO" id="GO:0071555">
    <property type="term" value="P:cell wall organization"/>
    <property type="evidence" value="ECO:0007669"/>
    <property type="project" value="UniProtKB-KW"/>
</dbReference>
<dbReference type="PATRIC" id="fig|1332188.3.peg.252"/>
<feature type="region of interest" description="Disordered" evidence="8">
    <location>
        <begin position="1"/>
        <end position="51"/>
    </location>
</feature>
<evidence type="ECO:0000313" key="9">
    <source>
        <dbReference type="EMBL" id="AGL61964.1"/>
    </source>
</evidence>
<protein>
    <recommendedName>
        <fullName evidence="7">Endolytic murein transglycosylase</fullName>
        <ecNumber evidence="7">4.2.2.29</ecNumber>
    </recommendedName>
    <alternativeName>
        <fullName evidence="7">Peptidoglycan lytic transglycosylase</fullName>
    </alternativeName>
    <alternativeName>
        <fullName evidence="7">Peptidoglycan polymerization terminase</fullName>
    </alternativeName>
</protein>
<evidence type="ECO:0000313" key="10">
    <source>
        <dbReference type="Proteomes" id="UP000013893"/>
    </source>
</evidence>
<dbReference type="HOGENOM" id="CLU_025574_0_0_0"/>
<evidence type="ECO:0000256" key="8">
    <source>
        <dbReference type="SAM" id="MobiDB-lite"/>
    </source>
</evidence>
<comment type="subcellular location">
    <subcellularLocation>
        <location evidence="7">Cell membrane</location>
        <topology evidence="7">Single-pass membrane protein</topology>
    </subcellularLocation>
</comment>
<dbReference type="Gene3D" id="3.30.1490.480">
    <property type="entry name" value="Endolytic murein transglycosylase"/>
    <property type="match status" value="1"/>
</dbReference>
<dbReference type="PANTHER" id="PTHR30518">
    <property type="entry name" value="ENDOLYTIC MUREIN TRANSGLYCOSYLASE"/>
    <property type="match status" value="1"/>
</dbReference>
<keyword evidence="2 7" id="KW-0812">Transmembrane</keyword>
<dbReference type="EMBL" id="CP005957">
    <property type="protein sequence ID" value="AGL61964.1"/>
    <property type="molecule type" value="Genomic_DNA"/>
</dbReference>
<dbReference type="NCBIfam" id="TIGR00247">
    <property type="entry name" value="endolytic transglycosylase MltG"/>
    <property type="match status" value="1"/>
</dbReference>
<dbReference type="GO" id="GO:0008932">
    <property type="term" value="F:lytic endotransglycosylase activity"/>
    <property type="evidence" value="ECO:0007669"/>
    <property type="project" value="UniProtKB-UniRule"/>
</dbReference>
<evidence type="ECO:0000256" key="1">
    <source>
        <dbReference type="ARBA" id="ARBA00022475"/>
    </source>
</evidence>
<dbReference type="GO" id="GO:0009252">
    <property type="term" value="P:peptidoglycan biosynthetic process"/>
    <property type="evidence" value="ECO:0007669"/>
    <property type="project" value="UniProtKB-UniRule"/>
</dbReference>
<proteinExistence type="inferred from homology"/>
<dbReference type="HAMAP" id="MF_02065">
    <property type="entry name" value="MltG"/>
    <property type="match status" value="1"/>
</dbReference>
<dbReference type="InterPro" id="IPR003770">
    <property type="entry name" value="MLTG-like"/>
</dbReference>
<sequence>MDGFKRPVRKPSPTTPQPAPTQPTLAQLPRPVVSASRPPSSVGAPVRQKASPAPSRKSLKWLWLVAASFIVATAGASYAWYHEQLKPVDASDDRRVSVVIEQGSSSVQIARTLKSAHLIRDEFAFTLYIKLTRSELKAGSCRFAPRQSVQEIVDTLQKGCNDFKVITFYPGETLTASTFRPSGRDVTSQLIKYGFSREQITATLEASRKGPLFAGKPAGSSLEGYVFGETYYVPTDASPETVLSTAFDELYSQLQSNKLIDKYTARGLTLYQAITLASIVQRELGCSNKTTEASLKTCQENQRRIAQVFYRRLELGMTLGSDVTFIYGADKLGIPPSVDVDSPYNTRIHAGLPPGPIASPGLGALKAVADPAQGDDLFFLAGDDGVIYFAKTQSEHEANIQTHCQKLCSTL</sequence>
<gene>
    <name evidence="7" type="primary">mltG</name>
    <name evidence="9" type="ORF">L336_0255</name>
</gene>
<keyword evidence="10" id="KW-1185">Reference proteome</keyword>
<dbReference type="Pfam" id="PF02618">
    <property type="entry name" value="YceG"/>
    <property type="match status" value="1"/>
</dbReference>
<evidence type="ECO:0000256" key="3">
    <source>
        <dbReference type="ARBA" id="ARBA00022989"/>
    </source>
</evidence>
<evidence type="ECO:0000256" key="4">
    <source>
        <dbReference type="ARBA" id="ARBA00023136"/>
    </source>
</evidence>
<comment type="similarity">
    <text evidence="7">Belongs to the transglycosylase MltG family.</text>
</comment>
<name>R4PM62_9BACT</name>
<keyword evidence="5 7" id="KW-0456">Lyase</keyword>
<dbReference type="OrthoDB" id="9814591at2"/>
<keyword evidence="1 7" id="KW-1003">Cell membrane</keyword>
<dbReference type="Proteomes" id="UP000013893">
    <property type="component" value="Chromosome"/>
</dbReference>
<evidence type="ECO:0000256" key="2">
    <source>
        <dbReference type="ARBA" id="ARBA00022692"/>
    </source>
</evidence>
<comment type="catalytic activity">
    <reaction evidence="7">
        <text>a peptidoglycan chain = a peptidoglycan chain with N-acetyl-1,6-anhydromuramyl-[peptide] at the reducing end + a peptidoglycan chain with N-acetylglucosamine at the non-reducing end.</text>
        <dbReference type="EC" id="4.2.2.29"/>
    </reaction>
</comment>
<dbReference type="STRING" id="1332188.L336_0255"/>
<evidence type="ECO:0000256" key="7">
    <source>
        <dbReference type="HAMAP-Rule" id="MF_02065"/>
    </source>
</evidence>
<feature type="compositionally biased region" description="Low complexity" evidence="8">
    <location>
        <begin position="22"/>
        <end position="47"/>
    </location>
</feature>
<evidence type="ECO:0000256" key="5">
    <source>
        <dbReference type="ARBA" id="ARBA00023239"/>
    </source>
</evidence>
<feature type="transmembrane region" description="Helical" evidence="7">
    <location>
        <begin position="61"/>
        <end position="81"/>
    </location>
</feature>
<keyword evidence="3 7" id="KW-1133">Transmembrane helix</keyword>
<evidence type="ECO:0000256" key="6">
    <source>
        <dbReference type="ARBA" id="ARBA00023316"/>
    </source>
</evidence>
<keyword evidence="4 7" id="KW-0472">Membrane</keyword>
<dbReference type="PANTHER" id="PTHR30518:SF2">
    <property type="entry name" value="ENDOLYTIC MUREIN TRANSGLYCOSYLASE"/>
    <property type="match status" value="1"/>
</dbReference>
<dbReference type="EC" id="4.2.2.29" evidence="7"/>
<organism evidence="9 10">
    <name type="scientific">Candidatus Saccharimonas aalborgensis</name>
    <dbReference type="NCBI Taxonomy" id="1332188"/>
    <lineage>
        <taxon>Bacteria</taxon>
        <taxon>Candidatus Saccharimonadota</taxon>
        <taxon>Candidatus Saccharimonadia</taxon>
        <taxon>Candidatus Saccharimonadales</taxon>
        <taxon>Candidatus Saccharimonadaceae</taxon>
        <taxon>Candidatus Saccharimonas</taxon>
    </lineage>
</organism>
<reference evidence="9 10" key="1">
    <citation type="journal article" date="2013" name="Nat. Biotechnol.">
        <title>Genome sequences of rare, uncultured bacteria obtained by differential coverage binning of multiple metagenomes.</title>
        <authorList>
            <person name="Albertsen M."/>
            <person name="Hugenholtz P."/>
            <person name="Skarshewski A."/>
            <person name="Nielsen K.L."/>
            <person name="Tyson G.W."/>
            <person name="Nielsen P.H."/>
        </authorList>
    </citation>
    <scope>NUCLEOTIDE SEQUENCE [LARGE SCALE GENOMIC DNA]</scope>
    <source>
        <strain evidence="9">TM71</strain>
    </source>
</reference>
<accession>R4PM62</accession>
<dbReference type="GO" id="GO:0005886">
    <property type="term" value="C:plasma membrane"/>
    <property type="evidence" value="ECO:0007669"/>
    <property type="project" value="UniProtKB-SubCell"/>
</dbReference>
<dbReference type="AlphaFoldDB" id="R4PM62"/>
<dbReference type="KEGG" id="saal:L336_0255"/>
<comment type="function">
    <text evidence="7">Functions as a peptidoglycan terminase that cleaves nascent peptidoglycan strands endolytically to terminate their elongation.</text>
</comment>
<feature type="site" description="Important for catalytic activity" evidence="7">
    <location>
        <position position="283"/>
    </location>
</feature>
<dbReference type="RefSeq" id="WP_015641414.1">
    <property type="nucleotide sequence ID" value="NC_021219.1"/>
</dbReference>
<keyword evidence="6 7" id="KW-0961">Cell wall biogenesis/degradation</keyword>